<feature type="transmembrane region" description="Helical" evidence="1">
    <location>
        <begin position="39"/>
        <end position="62"/>
    </location>
</feature>
<evidence type="ECO:0000256" key="2">
    <source>
        <dbReference type="SAM" id="SignalP"/>
    </source>
</evidence>
<dbReference type="EMBL" id="CASHTH010000557">
    <property type="protein sequence ID" value="CAI8004340.1"/>
    <property type="molecule type" value="Genomic_DNA"/>
</dbReference>
<reference evidence="3" key="1">
    <citation type="submission" date="2023-03" db="EMBL/GenBank/DDBJ databases">
        <authorList>
            <person name="Steffen K."/>
            <person name="Cardenas P."/>
        </authorList>
    </citation>
    <scope>NUCLEOTIDE SEQUENCE</scope>
</reference>
<evidence type="ECO:0000313" key="4">
    <source>
        <dbReference type="Proteomes" id="UP001174909"/>
    </source>
</evidence>
<proteinExistence type="predicted"/>
<keyword evidence="1" id="KW-1133">Transmembrane helix</keyword>
<protein>
    <recommendedName>
        <fullName evidence="5">DUF4386 family protein</fullName>
    </recommendedName>
</protein>
<sequence>MISMVTGGLLLVWWILVASLVPSIDPTVELLDVVSKSAWLPFSLPGMVASILLPGVIVSLYFAQKGMVSKVGQAGFYLSLLGAVMFAWVQIEQTLVWPRLVEEAPHLVDYSLPLFGDVQFEFIYWPAHLLLGIGLLLFGRATVKAGVFPRWAGHLLWFGGLMFGISGIVLGLRFLAVLTLGPALMWMGYLQWRDRGTAY</sequence>
<feature type="transmembrane region" description="Helical" evidence="1">
    <location>
        <begin position="74"/>
        <end position="91"/>
    </location>
</feature>
<feature type="chain" id="PRO_5041251997" description="DUF4386 family protein" evidence="2">
    <location>
        <begin position="27"/>
        <end position="199"/>
    </location>
</feature>
<evidence type="ECO:0000256" key="1">
    <source>
        <dbReference type="SAM" id="Phobius"/>
    </source>
</evidence>
<keyword evidence="1" id="KW-0472">Membrane</keyword>
<keyword evidence="2" id="KW-0732">Signal</keyword>
<evidence type="ECO:0000313" key="3">
    <source>
        <dbReference type="EMBL" id="CAI8004340.1"/>
    </source>
</evidence>
<dbReference type="AlphaFoldDB" id="A0AA35W5J8"/>
<feature type="transmembrane region" description="Helical" evidence="1">
    <location>
        <begin position="122"/>
        <end position="143"/>
    </location>
</feature>
<accession>A0AA35W5J8</accession>
<feature type="signal peptide" evidence="2">
    <location>
        <begin position="1"/>
        <end position="26"/>
    </location>
</feature>
<evidence type="ECO:0008006" key="5">
    <source>
        <dbReference type="Google" id="ProtNLM"/>
    </source>
</evidence>
<name>A0AA35W5J8_GEOBA</name>
<keyword evidence="1" id="KW-0812">Transmembrane</keyword>
<dbReference type="Proteomes" id="UP001174909">
    <property type="component" value="Unassembled WGS sequence"/>
</dbReference>
<comment type="caution">
    <text evidence="3">The sequence shown here is derived from an EMBL/GenBank/DDBJ whole genome shotgun (WGS) entry which is preliminary data.</text>
</comment>
<feature type="transmembrane region" description="Helical" evidence="1">
    <location>
        <begin position="155"/>
        <end position="180"/>
    </location>
</feature>
<keyword evidence="4" id="KW-1185">Reference proteome</keyword>
<organism evidence="3 4">
    <name type="scientific">Geodia barretti</name>
    <name type="common">Barrett's horny sponge</name>
    <dbReference type="NCBI Taxonomy" id="519541"/>
    <lineage>
        <taxon>Eukaryota</taxon>
        <taxon>Metazoa</taxon>
        <taxon>Porifera</taxon>
        <taxon>Demospongiae</taxon>
        <taxon>Heteroscleromorpha</taxon>
        <taxon>Tetractinellida</taxon>
        <taxon>Astrophorina</taxon>
        <taxon>Geodiidae</taxon>
        <taxon>Geodia</taxon>
    </lineage>
</organism>
<gene>
    <name evidence="3" type="ORF">GBAR_LOCUS3890</name>
</gene>